<keyword evidence="1" id="KW-0812">Transmembrane</keyword>
<comment type="caution">
    <text evidence="2">The sequence shown here is derived from an EMBL/GenBank/DDBJ whole genome shotgun (WGS) entry which is preliminary data.</text>
</comment>
<keyword evidence="3" id="KW-1185">Reference proteome</keyword>
<dbReference type="SUPFAM" id="SSF81340">
    <property type="entry name" value="Clc chloride channel"/>
    <property type="match status" value="1"/>
</dbReference>
<dbReference type="Proteomes" id="UP000319700">
    <property type="component" value="Unassembled WGS sequence"/>
</dbReference>
<evidence type="ECO:0000256" key="1">
    <source>
        <dbReference type="SAM" id="Phobius"/>
    </source>
</evidence>
<keyword evidence="1" id="KW-0472">Membrane</keyword>
<dbReference type="AlphaFoldDB" id="A0A502E913"/>
<reference evidence="2 3" key="1">
    <citation type="journal article" date="2019" name="Environ. Microbiol.">
        <title>Species interactions and distinct microbial communities in high Arctic permafrost affected cryosols are associated with the CH4 and CO2 gas fluxes.</title>
        <authorList>
            <person name="Altshuler I."/>
            <person name="Hamel J."/>
            <person name="Turney S."/>
            <person name="Magnuson E."/>
            <person name="Levesque R."/>
            <person name="Greer C."/>
            <person name="Whyte L.G."/>
        </authorList>
    </citation>
    <scope>NUCLEOTIDE SEQUENCE [LARGE SCALE GENOMIC DNA]</scope>
    <source>
        <strain evidence="2 3">42</strain>
    </source>
</reference>
<proteinExistence type="predicted"/>
<feature type="transmembrane region" description="Helical" evidence="1">
    <location>
        <begin position="70"/>
        <end position="91"/>
    </location>
</feature>
<dbReference type="EMBL" id="RCZH01000023">
    <property type="protein sequence ID" value="TPG32931.1"/>
    <property type="molecule type" value="Genomic_DNA"/>
</dbReference>
<sequence length="257" mass="30139">MKEFIDSIAWSEIWEISKQYILPNIGWFIFWLVLFIILGLILGIVFNVFLYRKNIFVRDKKYYNWFAKLWIPYFMVVFLYFFAIIGLFYGVHSVLKSENKSITANIYSKTIGTTFSSEKEKKDFLHTLQTLSNSSEDVSKSMTKALALYIKQNNSGFASVDNFKNSSTSYLLKKYESEVYSACVFGFMKVVDDKANMKNVKDIDYTEFKSLLQKLDQIEPQRIELSIQSEIGRKLQTVLDYIFKEILNMNCCFSCCF</sequence>
<evidence type="ECO:0000313" key="2">
    <source>
        <dbReference type="EMBL" id="TPG32931.1"/>
    </source>
</evidence>
<feature type="transmembrane region" description="Helical" evidence="1">
    <location>
        <begin position="28"/>
        <end position="50"/>
    </location>
</feature>
<evidence type="ECO:0000313" key="3">
    <source>
        <dbReference type="Proteomes" id="UP000319700"/>
    </source>
</evidence>
<dbReference type="OrthoDB" id="750324at2"/>
<name>A0A502E913_9FLAO</name>
<keyword evidence="1" id="KW-1133">Transmembrane helix</keyword>
<gene>
    <name evidence="2" type="ORF">EAH81_24885</name>
</gene>
<accession>A0A502E913</accession>
<organism evidence="2 3">
    <name type="scientific">Flavobacterium pectinovorum</name>
    <dbReference type="NCBI Taxonomy" id="29533"/>
    <lineage>
        <taxon>Bacteria</taxon>
        <taxon>Pseudomonadati</taxon>
        <taxon>Bacteroidota</taxon>
        <taxon>Flavobacteriia</taxon>
        <taxon>Flavobacteriales</taxon>
        <taxon>Flavobacteriaceae</taxon>
        <taxon>Flavobacterium</taxon>
    </lineage>
</organism>
<dbReference type="InterPro" id="IPR014743">
    <property type="entry name" value="Cl-channel_core"/>
</dbReference>
<protein>
    <submittedName>
        <fullName evidence="2">Uncharacterized protein</fullName>
    </submittedName>
</protein>
<dbReference type="RefSeq" id="WP_140511629.1">
    <property type="nucleotide sequence ID" value="NZ_RCZH01000023.1"/>
</dbReference>